<organism evidence="2 3">
    <name type="scientific">Sorangium cellulosum So0157-2</name>
    <dbReference type="NCBI Taxonomy" id="1254432"/>
    <lineage>
        <taxon>Bacteria</taxon>
        <taxon>Pseudomonadati</taxon>
        <taxon>Myxococcota</taxon>
        <taxon>Polyangia</taxon>
        <taxon>Polyangiales</taxon>
        <taxon>Polyangiaceae</taxon>
        <taxon>Sorangium</taxon>
    </lineage>
</organism>
<dbReference type="RefSeq" id="WP_020735163.1">
    <property type="nucleotide sequence ID" value="NC_021658.1"/>
</dbReference>
<evidence type="ECO:0000313" key="3">
    <source>
        <dbReference type="Proteomes" id="UP000014803"/>
    </source>
</evidence>
<name>S4XZ37_SORCE</name>
<dbReference type="AlphaFoldDB" id="S4XZ37"/>
<dbReference type="KEGG" id="scu:SCE1572_16070"/>
<protein>
    <recommendedName>
        <fullName evidence="4">AraC family transcriptional regulator</fullName>
    </recommendedName>
</protein>
<dbReference type="Proteomes" id="UP000014803">
    <property type="component" value="Chromosome"/>
</dbReference>
<dbReference type="OrthoDB" id="2559672at2"/>
<dbReference type="HOGENOM" id="CLU_1814576_0_0_7"/>
<reference evidence="2 3" key="1">
    <citation type="journal article" date="2013" name="Sci. Rep.">
        <title>Extraordinary expansion of a Sorangium cellulosum genome from an alkaline milieu.</title>
        <authorList>
            <person name="Han K."/>
            <person name="Li Z.F."/>
            <person name="Peng R."/>
            <person name="Zhu L.P."/>
            <person name="Zhou T."/>
            <person name="Wang L.G."/>
            <person name="Li S.G."/>
            <person name="Zhang X.B."/>
            <person name="Hu W."/>
            <person name="Wu Z.H."/>
            <person name="Qin N."/>
            <person name="Li Y.Z."/>
        </authorList>
    </citation>
    <scope>NUCLEOTIDE SEQUENCE [LARGE SCALE GENOMIC DNA]</scope>
    <source>
        <strain evidence="2 3">So0157-2</strain>
    </source>
</reference>
<accession>S4XZ37</accession>
<evidence type="ECO:0008006" key="4">
    <source>
        <dbReference type="Google" id="ProtNLM"/>
    </source>
</evidence>
<feature type="region of interest" description="Disordered" evidence="1">
    <location>
        <begin position="68"/>
        <end position="87"/>
    </location>
</feature>
<evidence type="ECO:0000256" key="1">
    <source>
        <dbReference type="SAM" id="MobiDB-lite"/>
    </source>
</evidence>
<dbReference type="EMBL" id="CP003969">
    <property type="protein sequence ID" value="AGP35883.1"/>
    <property type="molecule type" value="Genomic_DNA"/>
</dbReference>
<proteinExistence type="predicted"/>
<gene>
    <name evidence="2" type="ORF">SCE1572_16070</name>
</gene>
<sequence length="142" mass="14795">MGELAVALPQPAVDLLVFADGSLWLAGPETVARTGSLPEPLTGVRLRPGTCASVLGIGADEVSLDGMPLPGFDDPFQAPRQPARSPDRAIPRVIQAMHAAPGAPVAQHAAAVGLSERQLRRRFLVAGRRTPSEPRAGRSGPL</sequence>
<evidence type="ECO:0000313" key="2">
    <source>
        <dbReference type="EMBL" id="AGP35883.1"/>
    </source>
</evidence>
<dbReference type="STRING" id="1254432.SCE1572_16070"/>